<evidence type="ECO:0000313" key="2">
    <source>
        <dbReference type="EMBL" id="KAF6413788.1"/>
    </source>
</evidence>
<organism evidence="2 3">
    <name type="scientific">Molossus molossus</name>
    <name type="common">Pallas' mastiff bat</name>
    <name type="synonym">Vespertilio molossus</name>
    <dbReference type="NCBI Taxonomy" id="27622"/>
    <lineage>
        <taxon>Eukaryota</taxon>
        <taxon>Metazoa</taxon>
        <taxon>Chordata</taxon>
        <taxon>Craniata</taxon>
        <taxon>Vertebrata</taxon>
        <taxon>Euteleostomi</taxon>
        <taxon>Mammalia</taxon>
        <taxon>Eutheria</taxon>
        <taxon>Laurasiatheria</taxon>
        <taxon>Chiroptera</taxon>
        <taxon>Yangochiroptera</taxon>
        <taxon>Molossidae</taxon>
        <taxon>Molossus</taxon>
    </lineage>
</organism>
<comment type="caution">
    <text evidence="2">The sequence shown here is derived from an EMBL/GenBank/DDBJ whole genome shotgun (WGS) entry which is preliminary data.</text>
</comment>
<proteinExistence type="predicted"/>
<sequence length="110" mass="12076">MAQKSPVGNSLNLLYKDLASEVTRRRFTMATREETFTQTCEEAKEMFSDSDQVPSPGTTDPPVPPAPPPSPAEDLKCRDDQVGPPSGFWRREPLLTPTSVPGSPRSPKSF</sequence>
<feature type="region of interest" description="Disordered" evidence="1">
    <location>
        <begin position="43"/>
        <end position="110"/>
    </location>
</feature>
<evidence type="ECO:0000313" key="3">
    <source>
        <dbReference type="Proteomes" id="UP000550707"/>
    </source>
</evidence>
<dbReference type="Proteomes" id="UP000550707">
    <property type="component" value="Unassembled WGS sequence"/>
</dbReference>
<dbReference type="AlphaFoldDB" id="A0A7J8CSE5"/>
<dbReference type="EMBL" id="JACASF010000020">
    <property type="protein sequence ID" value="KAF6413788.1"/>
    <property type="molecule type" value="Genomic_DNA"/>
</dbReference>
<dbReference type="InParanoid" id="A0A7J8CSE5"/>
<reference evidence="2 3" key="1">
    <citation type="journal article" date="2020" name="Nature">
        <title>Six reference-quality genomes reveal evolution of bat adaptations.</title>
        <authorList>
            <person name="Jebb D."/>
            <person name="Huang Z."/>
            <person name="Pippel M."/>
            <person name="Hughes G.M."/>
            <person name="Lavrichenko K."/>
            <person name="Devanna P."/>
            <person name="Winkler S."/>
            <person name="Jermiin L.S."/>
            <person name="Skirmuntt E.C."/>
            <person name="Katzourakis A."/>
            <person name="Burkitt-Gray L."/>
            <person name="Ray D.A."/>
            <person name="Sullivan K.A.M."/>
            <person name="Roscito J.G."/>
            <person name="Kirilenko B.M."/>
            <person name="Davalos L.M."/>
            <person name="Corthals A.P."/>
            <person name="Power M.L."/>
            <person name="Jones G."/>
            <person name="Ransome R.D."/>
            <person name="Dechmann D.K.N."/>
            <person name="Locatelli A.G."/>
            <person name="Puechmaille S.J."/>
            <person name="Fedrigo O."/>
            <person name="Jarvis E.D."/>
            <person name="Hiller M."/>
            <person name="Vernes S.C."/>
            <person name="Myers E.W."/>
            <person name="Teeling E.C."/>
        </authorList>
    </citation>
    <scope>NUCLEOTIDE SEQUENCE [LARGE SCALE GENOMIC DNA]</scope>
    <source>
        <strain evidence="2">MMolMol1</strain>
        <tissue evidence="2">Muscle</tissue>
    </source>
</reference>
<feature type="compositionally biased region" description="Polar residues" evidence="1">
    <location>
        <begin position="96"/>
        <end position="110"/>
    </location>
</feature>
<keyword evidence="3" id="KW-1185">Reference proteome</keyword>
<feature type="compositionally biased region" description="Pro residues" evidence="1">
    <location>
        <begin position="59"/>
        <end position="71"/>
    </location>
</feature>
<protein>
    <submittedName>
        <fullName evidence="2">Myocilin opposite strand</fullName>
    </submittedName>
</protein>
<name>A0A7J8CSE5_MOLMO</name>
<gene>
    <name evidence="2" type="ORF">HJG59_012736</name>
</gene>
<evidence type="ECO:0000256" key="1">
    <source>
        <dbReference type="SAM" id="MobiDB-lite"/>
    </source>
</evidence>
<accession>A0A7J8CSE5</accession>